<reference evidence="2" key="1">
    <citation type="submission" date="2022-11" db="EMBL/GenBank/DDBJ databases">
        <title>Centuries of genome instability and evolution in soft-shell clam transmissible cancer (bioRxiv).</title>
        <authorList>
            <person name="Hart S.F.M."/>
            <person name="Yonemitsu M.A."/>
            <person name="Giersch R.M."/>
            <person name="Beal B.F."/>
            <person name="Arriagada G."/>
            <person name="Davis B.W."/>
            <person name="Ostrander E.A."/>
            <person name="Goff S.P."/>
            <person name="Metzger M.J."/>
        </authorList>
    </citation>
    <scope>NUCLEOTIDE SEQUENCE</scope>
    <source>
        <strain evidence="2">MELC-2E11</strain>
        <tissue evidence="2">Siphon/mantle</tissue>
    </source>
</reference>
<proteinExistence type="predicted"/>
<accession>A0ABY7F3V1</accession>
<dbReference type="EMBL" id="CP111020">
    <property type="protein sequence ID" value="WAR15469.1"/>
    <property type="molecule type" value="Genomic_DNA"/>
</dbReference>
<keyword evidence="3" id="KW-1185">Reference proteome</keyword>
<dbReference type="InterPro" id="IPR057332">
    <property type="entry name" value="SBNO_a/b_dom"/>
</dbReference>
<dbReference type="Pfam" id="PF25373">
    <property type="entry name" value="SBNO"/>
    <property type="match status" value="1"/>
</dbReference>
<protein>
    <recommendedName>
        <fullName evidence="1">SBNO alpha/beta domain-containing protein</fullName>
    </recommendedName>
</protein>
<name>A0ABY7F3V1_MYAAR</name>
<evidence type="ECO:0000259" key="1">
    <source>
        <dbReference type="Pfam" id="PF25373"/>
    </source>
</evidence>
<evidence type="ECO:0000313" key="2">
    <source>
        <dbReference type="EMBL" id="WAR15469.1"/>
    </source>
</evidence>
<feature type="domain" description="SBNO alpha/beta" evidence="1">
    <location>
        <begin position="40"/>
        <end position="89"/>
    </location>
</feature>
<dbReference type="Proteomes" id="UP001164746">
    <property type="component" value="Chromosome 9"/>
</dbReference>
<sequence length="99" mass="11404">MLDITAASVEMVGTPREIFTLFNKGHTSTRLVELNVDRGMSWEQAVTRADNYSGKYDSFYVSRRDVWGRKLFILATQKEGSTHLFRIARYLLIEGEKGR</sequence>
<evidence type="ECO:0000313" key="3">
    <source>
        <dbReference type="Proteomes" id="UP001164746"/>
    </source>
</evidence>
<dbReference type="PANTHER" id="PTHR12706">
    <property type="entry name" value="STRAWBERRY NOTCH-RELATED"/>
    <property type="match status" value="1"/>
</dbReference>
<organism evidence="2 3">
    <name type="scientific">Mya arenaria</name>
    <name type="common">Soft-shell clam</name>
    <dbReference type="NCBI Taxonomy" id="6604"/>
    <lineage>
        <taxon>Eukaryota</taxon>
        <taxon>Metazoa</taxon>
        <taxon>Spiralia</taxon>
        <taxon>Lophotrochozoa</taxon>
        <taxon>Mollusca</taxon>
        <taxon>Bivalvia</taxon>
        <taxon>Autobranchia</taxon>
        <taxon>Heteroconchia</taxon>
        <taxon>Euheterodonta</taxon>
        <taxon>Imparidentia</taxon>
        <taxon>Neoheterodontei</taxon>
        <taxon>Myida</taxon>
        <taxon>Myoidea</taxon>
        <taxon>Myidae</taxon>
        <taxon>Mya</taxon>
    </lineage>
</organism>
<dbReference type="PANTHER" id="PTHR12706:SF33">
    <property type="entry name" value="PROTEIN WITH HELICASE_C DOMAIN"/>
    <property type="match status" value="1"/>
</dbReference>
<gene>
    <name evidence="2" type="ORF">MAR_005574</name>
</gene>
<dbReference type="InterPro" id="IPR026741">
    <property type="entry name" value="SNO"/>
</dbReference>